<dbReference type="PhylomeDB" id="B3RZS9"/>
<dbReference type="Pfam" id="PF00210">
    <property type="entry name" value="Ferritin"/>
    <property type="match status" value="1"/>
</dbReference>
<dbReference type="EC" id="1.16.3.1" evidence="6"/>
<dbReference type="PROSITE" id="PS50905">
    <property type="entry name" value="FERRITIN_LIKE"/>
    <property type="match status" value="1"/>
</dbReference>
<dbReference type="InterPro" id="IPR012347">
    <property type="entry name" value="Ferritin-like"/>
</dbReference>
<dbReference type="AlphaFoldDB" id="B3RZS9"/>
<keyword evidence="6" id="KW-0560">Oxidoreductase</keyword>
<keyword evidence="3 5" id="KW-0479">Metal-binding</keyword>
<dbReference type="InterPro" id="IPR008331">
    <property type="entry name" value="Ferritin_DPS_dom"/>
</dbReference>
<comment type="catalytic activity">
    <reaction evidence="6">
        <text>4 Fe(2+) + O2 + 4 H(+) = 4 Fe(3+) + 2 H2O</text>
        <dbReference type="Rhea" id="RHEA:11148"/>
        <dbReference type="ChEBI" id="CHEBI:15377"/>
        <dbReference type="ChEBI" id="CHEBI:15378"/>
        <dbReference type="ChEBI" id="CHEBI:15379"/>
        <dbReference type="ChEBI" id="CHEBI:29033"/>
        <dbReference type="ChEBI" id="CHEBI:29034"/>
        <dbReference type="EC" id="1.16.3.1"/>
    </reaction>
</comment>
<accession>B3RZS9</accession>
<dbReference type="GO" id="GO:0004322">
    <property type="term" value="F:ferroxidase activity"/>
    <property type="evidence" value="ECO:0007669"/>
    <property type="project" value="UniProtKB-EC"/>
</dbReference>
<evidence type="ECO:0000256" key="1">
    <source>
        <dbReference type="ARBA" id="ARBA00007513"/>
    </source>
</evidence>
<dbReference type="KEGG" id="tad:TRIADDRAFT_37874"/>
<dbReference type="eggNOG" id="KOG2332">
    <property type="taxonomic scope" value="Eukaryota"/>
</dbReference>
<evidence type="ECO:0000313" key="8">
    <source>
        <dbReference type="EMBL" id="EDV24260.1"/>
    </source>
</evidence>
<dbReference type="GO" id="GO:0006879">
    <property type="term" value="P:intracellular iron ion homeostasis"/>
    <property type="evidence" value="ECO:0007669"/>
    <property type="project" value="UniProtKB-KW"/>
</dbReference>
<evidence type="ECO:0000256" key="3">
    <source>
        <dbReference type="ARBA" id="ARBA00022723"/>
    </source>
</evidence>
<dbReference type="RefSeq" id="XP_002113786.1">
    <property type="nucleotide sequence ID" value="XM_002113750.1"/>
</dbReference>
<evidence type="ECO:0000256" key="2">
    <source>
        <dbReference type="ARBA" id="ARBA00022434"/>
    </source>
</evidence>
<dbReference type="InterPro" id="IPR001519">
    <property type="entry name" value="Ferritin"/>
</dbReference>
<evidence type="ECO:0000256" key="5">
    <source>
        <dbReference type="PIRSR" id="PIRSR601519-1"/>
    </source>
</evidence>
<dbReference type="STRING" id="10228.B3RZS9"/>
<reference evidence="8 9" key="1">
    <citation type="journal article" date="2008" name="Nature">
        <title>The Trichoplax genome and the nature of placozoans.</title>
        <authorList>
            <person name="Srivastava M."/>
            <person name="Begovic E."/>
            <person name="Chapman J."/>
            <person name="Putnam N.H."/>
            <person name="Hellsten U."/>
            <person name="Kawashima T."/>
            <person name="Kuo A."/>
            <person name="Mitros T."/>
            <person name="Salamov A."/>
            <person name="Carpenter M.L."/>
            <person name="Signorovitch A.Y."/>
            <person name="Moreno M.A."/>
            <person name="Kamm K."/>
            <person name="Grimwood J."/>
            <person name="Schmutz J."/>
            <person name="Shapiro H."/>
            <person name="Grigoriev I.V."/>
            <person name="Buss L.W."/>
            <person name="Schierwater B."/>
            <person name="Dellaporta S.L."/>
            <person name="Rokhsar D.S."/>
        </authorList>
    </citation>
    <scope>NUCLEOTIDE SEQUENCE [LARGE SCALE GENOMIC DNA]</scope>
    <source>
        <strain evidence="8 9">Grell-BS-1999</strain>
    </source>
</reference>
<evidence type="ECO:0000256" key="6">
    <source>
        <dbReference type="RuleBase" id="RU361145"/>
    </source>
</evidence>
<feature type="domain" description="Ferritin-like diiron" evidence="7">
    <location>
        <begin position="6"/>
        <end position="155"/>
    </location>
</feature>
<dbReference type="Proteomes" id="UP000009022">
    <property type="component" value="Unassembled WGS sequence"/>
</dbReference>
<dbReference type="EMBL" id="DS985246">
    <property type="protein sequence ID" value="EDV24260.1"/>
    <property type="molecule type" value="Genomic_DNA"/>
</dbReference>
<name>B3RZS9_TRIAD</name>
<gene>
    <name evidence="8" type="ORF">TRIADDRAFT_37874</name>
</gene>
<dbReference type="FunFam" id="1.20.1260.10:FF:000002">
    <property type="entry name" value="Ferritin, mitochondrial"/>
    <property type="match status" value="1"/>
</dbReference>
<dbReference type="InterPro" id="IPR009078">
    <property type="entry name" value="Ferritin-like_SF"/>
</dbReference>
<comment type="function">
    <text evidence="6">Stores iron in a soluble, non-toxic, readily available form. Important for iron homeostasis. Iron is taken up in the ferrous form and deposited as ferric hydroxides after oxidation.</text>
</comment>
<dbReference type="OrthoDB" id="186462at2759"/>
<sequence length="170" mass="19457">MALPRQNFHAESEATLNKLINLTLNYEYVYMAMAFYFNRDDINLPNMTKFFKHCACEKRETLEKLLSLQNTRGGRIVLMDITKPEKSEFGSCVDSMKHALDLEKKYNQAALDFHVITDSHSDPQLSDWIESHLLSESVGIIKTLSDHIGQLTRVGNGLGEYQFDVHTLSN</sequence>
<proteinExistence type="inferred from homology"/>
<dbReference type="InParanoid" id="B3RZS9"/>
<keyword evidence="9" id="KW-1185">Reference proteome</keyword>
<dbReference type="GeneID" id="6754631"/>
<dbReference type="PANTHER" id="PTHR11431:SF75">
    <property type="entry name" value="FERRITIN"/>
    <property type="match status" value="1"/>
</dbReference>
<evidence type="ECO:0000259" key="7">
    <source>
        <dbReference type="PROSITE" id="PS50905"/>
    </source>
</evidence>
<dbReference type="OMA" id="CACEKRE"/>
<comment type="similarity">
    <text evidence="1 6">Belongs to the ferritin family.</text>
</comment>
<evidence type="ECO:0000313" key="9">
    <source>
        <dbReference type="Proteomes" id="UP000009022"/>
    </source>
</evidence>
<keyword evidence="2 6" id="KW-0409">Iron storage</keyword>
<dbReference type="InterPro" id="IPR014034">
    <property type="entry name" value="Ferritin_CS"/>
</dbReference>
<dbReference type="HOGENOM" id="CLU_065681_4_0_1"/>
<dbReference type="GO" id="GO:0006826">
    <property type="term" value="P:iron ion transport"/>
    <property type="evidence" value="ECO:0007669"/>
    <property type="project" value="InterPro"/>
</dbReference>
<dbReference type="GO" id="GO:0008199">
    <property type="term" value="F:ferric iron binding"/>
    <property type="evidence" value="ECO:0000318"/>
    <property type="project" value="GO_Central"/>
</dbReference>
<dbReference type="GO" id="GO:0005737">
    <property type="term" value="C:cytoplasm"/>
    <property type="evidence" value="ECO:0000318"/>
    <property type="project" value="GO_Central"/>
</dbReference>
<dbReference type="SUPFAM" id="SSF47240">
    <property type="entry name" value="Ferritin-like"/>
    <property type="match status" value="1"/>
</dbReference>
<protein>
    <recommendedName>
        <fullName evidence="6">Ferritin</fullName>
        <ecNumber evidence="6">1.16.3.1</ecNumber>
    </recommendedName>
</protein>
<dbReference type="PANTHER" id="PTHR11431">
    <property type="entry name" value="FERRITIN"/>
    <property type="match status" value="1"/>
</dbReference>
<dbReference type="PROSITE" id="PS00540">
    <property type="entry name" value="FERRITIN_1"/>
    <property type="match status" value="1"/>
</dbReference>
<dbReference type="GO" id="GO:0008198">
    <property type="term" value="F:ferrous iron binding"/>
    <property type="evidence" value="ECO:0000318"/>
    <property type="project" value="GO_Central"/>
</dbReference>
<dbReference type="Gene3D" id="1.20.1260.10">
    <property type="match status" value="1"/>
</dbReference>
<dbReference type="InterPro" id="IPR009040">
    <property type="entry name" value="Ferritin-like_diiron"/>
</dbReference>
<organism evidence="8 9">
    <name type="scientific">Trichoplax adhaerens</name>
    <name type="common">Trichoplax reptans</name>
    <dbReference type="NCBI Taxonomy" id="10228"/>
    <lineage>
        <taxon>Eukaryota</taxon>
        <taxon>Metazoa</taxon>
        <taxon>Placozoa</taxon>
        <taxon>Uniplacotomia</taxon>
        <taxon>Trichoplacea</taxon>
        <taxon>Trichoplacidae</taxon>
        <taxon>Trichoplax</taxon>
    </lineage>
</organism>
<evidence type="ECO:0000256" key="4">
    <source>
        <dbReference type="ARBA" id="ARBA00023004"/>
    </source>
</evidence>
<feature type="binding site" evidence="5">
    <location>
        <position position="103"/>
    </location>
    <ligand>
        <name>Fe cation</name>
        <dbReference type="ChEBI" id="CHEBI:24875"/>
        <label>1</label>
    </ligand>
</feature>
<dbReference type="CDD" id="cd01056">
    <property type="entry name" value="Euk_Ferritin"/>
    <property type="match status" value="1"/>
</dbReference>
<keyword evidence="4 5" id="KW-0408">Iron</keyword>
<dbReference type="CTD" id="6754631"/>